<dbReference type="SUPFAM" id="SSF53474">
    <property type="entry name" value="alpha/beta-Hydrolases"/>
    <property type="match status" value="1"/>
</dbReference>
<keyword evidence="1" id="KW-0472">Membrane</keyword>
<feature type="domain" description="Fungal lipase-type" evidence="2">
    <location>
        <begin position="83"/>
        <end position="207"/>
    </location>
</feature>
<dbReference type="OrthoDB" id="5522031at2"/>
<dbReference type="PANTHER" id="PTHR45856:SF24">
    <property type="entry name" value="FUNGAL LIPASE-LIKE DOMAIN-CONTAINING PROTEIN"/>
    <property type="match status" value="1"/>
</dbReference>
<dbReference type="Gene3D" id="3.40.50.1820">
    <property type="entry name" value="alpha/beta hydrolase"/>
    <property type="match status" value="1"/>
</dbReference>
<dbReference type="Pfam" id="PF01764">
    <property type="entry name" value="Lipase_3"/>
    <property type="match status" value="1"/>
</dbReference>
<dbReference type="InterPro" id="IPR051218">
    <property type="entry name" value="Sec_MonoDiacylglyc_Lipase"/>
</dbReference>
<accession>A0A1A8T570</accession>
<dbReference type="CDD" id="cd00519">
    <property type="entry name" value="Lipase_3"/>
    <property type="match status" value="1"/>
</dbReference>
<keyword evidence="1" id="KW-0812">Transmembrane</keyword>
<sequence>MNILTPKVASKLADLPYDFVRGVPSGYDESYIDEDITECFEIDFKKGGVKGIAGGLIYQLMDKQIGFAVMGRGKGKGFKDHLVISTRGTNTGRDWLTNINVGMVTGPGGQMVHAGFYKIFSSLRESIQSYILAHRPKYIHCVGHSLGGAIATLIASWIKHELNIPVAVYTFGAPRVGCESYVKQAKSFIPTYRVTHGTDIVPMIPLWPFMHVNDEYLLTATSGARMSIKSHAMNLPTPGYINTASKYDSYEAMASRKNSLTARKRMKLDYKLRFEANYSQKTLQIIHNAIVSLLIDSGYALSTIVNNAFLSSATAYDLLARAINDIALISKGKHEDVKGILGYMAVFCNLAIDITDITLALIKKLFSMMTRVLYGMAKQAISMY</sequence>
<evidence type="ECO:0000313" key="4">
    <source>
        <dbReference type="Proteomes" id="UP000092544"/>
    </source>
</evidence>
<protein>
    <submittedName>
        <fullName evidence="3">Lipase (Class 3)</fullName>
    </submittedName>
</protein>
<proteinExistence type="predicted"/>
<keyword evidence="1" id="KW-1133">Transmembrane helix</keyword>
<dbReference type="RefSeq" id="WP_067012461.1">
    <property type="nucleotide sequence ID" value="NZ_FLOB01000001.1"/>
</dbReference>
<dbReference type="AlphaFoldDB" id="A0A1A8T570"/>
<evidence type="ECO:0000313" key="3">
    <source>
        <dbReference type="EMBL" id="SBS26335.1"/>
    </source>
</evidence>
<dbReference type="GO" id="GO:0006629">
    <property type="term" value="P:lipid metabolic process"/>
    <property type="evidence" value="ECO:0007669"/>
    <property type="project" value="InterPro"/>
</dbReference>
<dbReference type="STRING" id="1792290.MSP8886_00574"/>
<dbReference type="EMBL" id="FLOB01000001">
    <property type="protein sequence ID" value="SBS26335.1"/>
    <property type="molecule type" value="Genomic_DNA"/>
</dbReference>
<evidence type="ECO:0000256" key="1">
    <source>
        <dbReference type="SAM" id="Phobius"/>
    </source>
</evidence>
<keyword evidence="4" id="KW-1185">Reference proteome</keyword>
<dbReference type="PANTHER" id="PTHR45856">
    <property type="entry name" value="ALPHA/BETA-HYDROLASES SUPERFAMILY PROTEIN"/>
    <property type="match status" value="1"/>
</dbReference>
<evidence type="ECO:0000259" key="2">
    <source>
        <dbReference type="Pfam" id="PF01764"/>
    </source>
</evidence>
<gene>
    <name evidence="3" type="ORF">MSP8886_00574</name>
</gene>
<name>A0A1A8T570_9GAMM</name>
<organism evidence="3 4">
    <name type="scientific">Marinomonas spartinae</name>
    <dbReference type="NCBI Taxonomy" id="1792290"/>
    <lineage>
        <taxon>Bacteria</taxon>
        <taxon>Pseudomonadati</taxon>
        <taxon>Pseudomonadota</taxon>
        <taxon>Gammaproteobacteria</taxon>
        <taxon>Oceanospirillales</taxon>
        <taxon>Oceanospirillaceae</taxon>
        <taxon>Marinomonas</taxon>
    </lineage>
</organism>
<feature type="transmembrane region" description="Helical" evidence="1">
    <location>
        <begin position="340"/>
        <end position="362"/>
    </location>
</feature>
<reference evidence="3 4" key="1">
    <citation type="submission" date="2016-06" db="EMBL/GenBank/DDBJ databases">
        <authorList>
            <person name="Kjaerup R.B."/>
            <person name="Dalgaard T.S."/>
            <person name="Juul-Madsen H.R."/>
        </authorList>
    </citation>
    <scope>NUCLEOTIDE SEQUENCE [LARGE SCALE GENOMIC DNA]</scope>
    <source>
        <strain evidence="3 4">CECT 8886</strain>
    </source>
</reference>
<dbReference type="InterPro" id="IPR002921">
    <property type="entry name" value="Fungal_lipase-type"/>
</dbReference>
<dbReference type="InterPro" id="IPR029058">
    <property type="entry name" value="AB_hydrolase_fold"/>
</dbReference>
<dbReference type="Proteomes" id="UP000092544">
    <property type="component" value="Unassembled WGS sequence"/>
</dbReference>